<protein>
    <submittedName>
        <fullName evidence="1">Uncharacterized protein</fullName>
    </submittedName>
</protein>
<proteinExistence type="predicted"/>
<comment type="caution">
    <text evidence="1">The sequence shown here is derived from an EMBL/GenBank/DDBJ whole genome shotgun (WGS) entry which is preliminary data.</text>
</comment>
<reference evidence="2" key="1">
    <citation type="journal article" date="2023" name="Proc. Natl. Acad. Sci. U.S.A.">
        <title>Genomic and structural basis for evolution of tropane alkaloid biosynthesis.</title>
        <authorList>
            <person name="Wanga Y.-J."/>
            <person name="Taina T."/>
            <person name="Yua J.-Y."/>
            <person name="Lia J."/>
            <person name="Xua B."/>
            <person name="Chenc J."/>
            <person name="D'Auriad J.C."/>
            <person name="Huanga J.-P."/>
            <person name="Huanga S.-X."/>
        </authorList>
    </citation>
    <scope>NUCLEOTIDE SEQUENCE [LARGE SCALE GENOMIC DNA]</scope>
    <source>
        <strain evidence="2">cv. KIB-2019</strain>
    </source>
</reference>
<keyword evidence="2" id="KW-1185">Reference proteome</keyword>
<evidence type="ECO:0000313" key="1">
    <source>
        <dbReference type="EMBL" id="KAJ8565723.1"/>
    </source>
</evidence>
<dbReference type="OrthoDB" id="9984778at2759"/>
<name>A0A9Q1MTE9_9SOLA</name>
<organism evidence="1 2">
    <name type="scientific">Anisodus acutangulus</name>
    <dbReference type="NCBI Taxonomy" id="402998"/>
    <lineage>
        <taxon>Eukaryota</taxon>
        <taxon>Viridiplantae</taxon>
        <taxon>Streptophyta</taxon>
        <taxon>Embryophyta</taxon>
        <taxon>Tracheophyta</taxon>
        <taxon>Spermatophyta</taxon>
        <taxon>Magnoliopsida</taxon>
        <taxon>eudicotyledons</taxon>
        <taxon>Gunneridae</taxon>
        <taxon>Pentapetalae</taxon>
        <taxon>asterids</taxon>
        <taxon>lamiids</taxon>
        <taxon>Solanales</taxon>
        <taxon>Solanaceae</taxon>
        <taxon>Solanoideae</taxon>
        <taxon>Hyoscyameae</taxon>
        <taxon>Anisodus</taxon>
    </lineage>
</organism>
<dbReference type="AlphaFoldDB" id="A0A9Q1MTE9"/>
<evidence type="ECO:0000313" key="2">
    <source>
        <dbReference type="Proteomes" id="UP001152561"/>
    </source>
</evidence>
<accession>A0A9Q1MTE9</accession>
<sequence>MQPQRIWKPIQTRRLKISGKLLLLDWMSQLLRLSQCAGSRKVKGWLKTLNVLANVVSLPPPLTSSAVPPHSPTNLDINALQFRRQNDLILVVDDRDQVHREEVVVSLVCENSEFSGANEFRRSISLGAFSRQQLLVADIQSVSMNRSVSTGRFMFSGQNKGKDSVVLS</sequence>
<dbReference type="Proteomes" id="UP001152561">
    <property type="component" value="Unassembled WGS sequence"/>
</dbReference>
<dbReference type="EMBL" id="JAJAGQ010000004">
    <property type="protein sequence ID" value="KAJ8565723.1"/>
    <property type="molecule type" value="Genomic_DNA"/>
</dbReference>
<gene>
    <name evidence="1" type="ORF">K7X08_008299</name>
</gene>